<dbReference type="Gene3D" id="4.10.520.10">
    <property type="entry name" value="IHF-like DNA-binding proteins"/>
    <property type="match status" value="1"/>
</dbReference>
<evidence type="ECO:0000313" key="5">
    <source>
        <dbReference type="EMBL" id="MEC0232544.1"/>
    </source>
</evidence>
<comment type="caution">
    <text evidence="5">The sequence shown here is derived from an EMBL/GenBank/DDBJ whole genome shotgun (WGS) entry which is preliminary data.</text>
</comment>
<organism evidence="5 6">
    <name type="scientific">Paenibacillus alba</name>
    <dbReference type="NCBI Taxonomy" id="1197127"/>
    <lineage>
        <taxon>Bacteria</taxon>
        <taxon>Bacillati</taxon>
        <taxon>Bacillota</taxon>
        <taxon>Bacilli</taxon>
        <taxon>Bacillales</taxon>
        <taxon>Paenibacillaceae</taxon>
        <taxon>Paenibacillus</taxon>
    </lineage>
</organism>
<dbReference type="InterPro" id="IPR000119">
    <property type="entry name" value="Hist_DNA-bd"/>
</dbReference>
<proteinExistence type="inferred from homology"/>
<accession>A0ABU6GG08</accession>
<keyword evidence="6" id="KW-1185">Reference proteome</keyword>
<name>A0ABU6GG08_9BACL</name>
<evidence type="ECO:0000256" key="2">
    <source>
        <dbReference type="ARBA" id="ARBA00023067"/>
    </source>
</evidence>
<dbReference type="PANTHER" id="PTHR33175:SF3">
    <property type="entry name" value="DNA-BINDING PROTEIN HU-BETA"/>
    <property type="match status" value="1"/>
</dbReference>
<keyword evidence="2" id="KW-0226">DNA condensation</keyword>
<sequence length="112" mass="12415">MNKQGLIDEMASKTKVPKKLITRLIDTALESIAEALQSGEKVQILNFGTFDTRIRSARNGINPTLLTQLIEQGIHSEDARAQASVAIAETRVLDFKAADKLKEVIRDVKKQI</sequence>
<dbReference type="GO" id="GO:0003677">
    <property type="term" value="F:DNA binding"/>
    <property type="evidence" value="ECO:0007669"/>
    <property type="project" value="UniProtKB-KW"/>
</dbReference>
<dbReference type="PANTHER" id="PTHR33175">
    <property type="entry name" value="DNA-BINDING PROTEIN HU"/>
    <property type="match status" value="1"/>
</dbReference>
<dbReference type="SMART" id="SM00411">
    <property type="entry name" value="BHL"/>
    <property type="match status" value="1"/>
</dbReference>
<dbReference type="RefSeq" id="WP_326076739.1">
    <property type="nucleotide sequence ID" value="NZ_JARLKY010000132.1"/>
</dbReference>
<dbReference type="Pfam" id="PF00216">
    <property type="entry name" value="Bac_DNA_binding"/>
    <property type="match status" value="1"/>
</dbReference>
<dbReference type="SUPFAM" id="SSF47729">
    <property type="entry name" value="IHF-like DNA-binding proteins"/>
    <property type="match status" value="1"/>
</dbReference>
<evidence type="ECO:0000256" key="4">
    <source>
        <dbReference type="RuleBase" id="RU003939"/>
    </source>
</evidence>
<dbReference type="EMBL" id="JARLKY010000132">
    <property type="protein sequence ID" value="MEC0232544.1"/>
    <property type="molecule type" value="Genomic_DNA"/>
</dbReference>
<evidence type="ECO:0000313" key="6">
    <source>
        <dbReference type="Proteomes" id="UP001338137"/>
    </source>
</evidence>
<gene>
    <name evidence="5" type="ORF">P4I72_36130</name>
</gene>
<comment type="similarity">
    <text evidence="1 4">Belongs to the bacterial histone-like protein family.</text>
</comment>
<evidence type="ECO:0000256" key="1">
    <source>
        <dbReference type="ARBA" id="ARBA00010529"/>
    </source>
</evidence>
<evidence type="ECO:0000256" key="3">
    <source>
        <dbReference type="ARBA" id="ARBA00023125"/>
    </source>
</evidence>
<keyword evidence="3 5" id="KW-0238">DNA-binding</keyword>
<dbReference type="InterPro" id="IPR010992">
    <property type="entry name" value="IHF-like_DNA-bd_dom_sf"/>
</dbReference>
<dbReference type="Proteomes" id="UP001338137">
    <property type="component" value="Unassembled WGS sequence"/>
</dbReference>
<reference evidence="5 6" key="1">
    <citation type="submission" date="2023-03" db="EMBL/GenBank/DDBJ databases">
        <title>Bacillus Genome Sequencing.</title>
        <authorList>
            <person name="Dunlap C."/>
        </authorList>
    </citation>
    <scope>NUCLEOTIDE SEQUENCE [LARGE SCALE GENOMIC DNA]</scope>
    <source>
        <strain evidence="5 6">BD-533</strain>
    </source>
</reference>
<protein>
    <submittedName>
        <fullName evidence="5">HU family DNA-binding protein</fullName>
    </submittedName>
</protein>